<sequence>MESSCIVLPVSFEEVSKALMLVTKNGSPFTIKGGGHTPFTGASNIENGVAIALDALNAIGTSTGRSVVVQGDIWSRLTTVWPASEAANVLGTFSTTTKEKLHSGQDPDSHLIFQPLTNPSLEAMQRNGGNPTGLGPSEFPSCIISVPTTWTDPALDDFIEARTNQFFNDLGAMAKARGFGNGYEYVNYVGKLQDVIARYGEENQAKLQAIARKYDPEGLSRKLWGGYFKPFQPLTNPSLEAMQRNGGNPTGLGPSEFPSCIISVPTTWTDPALDDFIEARTNQFFNDLGAMAKARGFGNGYEYVNYVGKLQDVIARYGEENQAKLQAIARKYDPEGLS</sequence>
<dbReference type="Gene3D" id="3.30.465.10">
    <property type="match status" value="3"/>
</dbReference>
<dbReference type="Pfam" id="PF01565">
    <property type="entry name" value="FAD_binding_4"/>
    <property type="match status" value="1"/>
</dbReference>
<evidence type="ECO:0000313" key="6">
    <source>
        <dbReference type="EMBL" id="TQN67347.1"/>
    </source>
</evidence>
<evidence type="ECO:0000259" key="5">
    <source>
        <dbReference type="Pfam" id="PF01565"/>
    </source>
</evidence>
<evidence type="ECO:0000256" key="3">
    <source>
        <dbReference type="ARBA" id="ARBA00022827"/>
    </source>
</evidence>
<evidence type="ECO:0000256" key="2">
    <source>
        <dbReference type="ARBA" id="ARBA00022630"/>
    </source>
</evidence>
<accession>A0A5Q4BL23</accession>
<dbReference type="EMBL" id="PUHP01000941">
    <property type="protein sequence ID" value="TQN67347.1"/>
    <property type="molecule type" value="Genomic_DNA"/>
</dbReference>
<evidence type="ECO:0000256" key="1">
    <source>
        <dbReference type="ARBA" id="ARBA00005466"/>
    </source>
</evidence>
<comment type="caution">
    <text evidence="6">The sequence shown here is derived from an EMBL/GenBank/DDBJ whole genome shotgun (WGS) entry which is preliminary data.</text>
</comment>
<dbReference type="GO" id="GO:0050660">
    <property type="term" value="F:flavin adenine dinucleotide binding"/>
    <property type="evidence" value="ECO:0007669"/>
    <property type="project" value="InterPro"/>
</dbReference>
<feature type="non-terminal residue" evidence="6">
    <location>
        <position position="338"/>
    </location>
</feature>
<name>A0A5Q4BL23_9PEZI</name>
<dbReference type="AlphaFoldDB" id="A0A5Q4BL23"/>
<dbReference type="InterPro" id="IPR006094">
    <property type="entry name" value="Oxid_FAD_bind_N"/>
</dbReference>
<proteinExistence type="inferred from homology"/>
<evidence type="ECO:0000256" key="4">
    <source>
        <dbReference type="ARBA" id="ARBA00023002"/>
    </source>
</evidence>
<keyword evidence="7" id="KW-1185">Reference proteome</keyword>
<dbReference type="Gene3D" id="3.40.462.20">
    <property type="match status" value="2"/>
</dbReference>
<dbReference type="InterPro" id="IPR036318">
    <property type="entry name" value="FAD-bd_PCMH-like_sf"/>
</dbReference>
<protein>
    <submittedName>
        <fullName evidence="6">FAD-dependent monooxygenase yanF</fullName>
    </submittedName>
</protein>
<organism evidence="6 7">
    <name type="scientific">Colletotrichum shisoi</name>
    <dbReference type="NCBI Taxonomy" id="2078593"/>
    <lineage>
        <taxon>Eukaryota</taxon>
        <taxon>Fungi</taxon>
        <taxon>Dikarya</taxon>
        <taxon>Ascomycota</taxon>
        <taxon>Pezizomycotina</taxon>
        <taxon>Sordariomycetes</taxon>
        <taxon>Hypocreomycetidae</taxon>
        <taxon>Glomerellales</taxon>
        <taxon>Glomerellaceae</taxon>
        <taxon>Colletotrichum</taxon>
        <taxon>Colletotrichum destructivum species complex</taxon>
    </lineage>
</organism>
<dbReference type="PANTHER" id="PTHR42973:SF22">
    <property type="entry name" value="FAD-BINDING PCMH-TYPE DOMAIN-CONTAINING PROTEIN-RELATED"/>
    <property type="match status" value="1"/>
</dbReference>
<feature type="domain" description="FAD linked oxidase N-terminal" evidence="5">
    <location>
        <begin position="4"/>
        <end position="70"/>
    </location>
</feature>
<gene>
    <name evidence="6" type="primary">YanF-1</name>
    <name evidence="6" type="ORF">CSHISOI_08100</name>
</gene>
<dbReference type="OrthoDB" id="2151789at2759"/>
<dbReference type="InterPro" id="IPR050416">
    <property type="entry name" value="FAD-linked_Oxidoreductase"/>
</dbReference>
<keyword evidence="4" id="KW-0560">Oxidoreductase</keyword>
<dbReference type="PANTHER" id="PTHR42973">
    <property type="entry name" value="BINDING OXIDOREDUCTASE, PUTATIVE (AFU_ORTHOLOGUE AFUA_1G17690)-RELATED"/>
    <property type="match status" value="1"/>
</dbReference>
<dbReference type="Proteomes" id="UP000326340">
    <property type="component" value="Unassembled WGS sequence"/>
</dbReference>
<keyword evidence="2" id="KW-0285">Flavoprotein</keyword>
<dbReference type="SUPFAM" id="SSF56176">
    <property type="entry name" value="FAD-binding/transporter-associated domain-like"/>
    <property type="match status" value="1"/>
</dbReference>
<dbReference type="GO" id="GO:0004497">
    <property type="term" value="F:monooxygenase activity"/>
    <property type="evidence" value="ECO:0007669"/>
    <property type="project" value="UniProtKB-KW"/>
</dbReference>
<reference evidence="6 7" key="1">
    <citation type="journal article" date="2019" name="Sci. Rep.">
        <title>Colletotrichum shisoi sp. nov., an anthracnose pathogen of Perilla frutescens in Japan: molecular phylogenetic, morphological and genomic evidence.</title>
        <authorList>
            <person name="Gan P."/>
            <person name="Tsushima A."/>
            <person name="Hiroyama R."/>
            <person name="Narusaka M."/>
            <person name="Takano Y."/>
            <person name="Narusaka Y."/>
            <person name="Kawaradani M."/>
            <person name="Damm U."/>
            <person name="Shirasu K."/>
        </authorList>
    </citation>
    <scope>NUCLEOTIDE SEQUENCE [LARGE SCALE GENOMIC DNA]</scope>
    <source>
        <strain evidence="6 7">PG-2018a</strain>
    </source>
</reference>
<comment type="similarity">
    <text evidence="1">Belongs to the oxygen-dependent FAD-linked oxidoreductase family.</text>
</comment>
<keyword evidence="6" id="KW-0503">Monooxygenase</keyword>
<evidence type="ECO:0000313" key="7">
    <source>
        <dbReference type="Proteomes" id="UP000326340"/>
    </source>
</evidence>
<keyword evidence="3" id="KW-0274">FAD</keyword>
<dbReference type="InterPro" id="IPR016169">
    <property type="entry name" value="FAD-bd_PCMH_sub2"/>
</dbReference>